<gene>
    <name evidence="2" type="ORF">RCL2_001096800</name>
    <name evidence="1" type="ORF">RclHR1_01870012</name>
</gene>
<evidence type="ECO:0000313" key="3">
    <source>
        <dbReference type="Proteomes" id="UP000247702"/>
    </source>
</evidence>
<comment type="caution">
    <text evidence="1">The sequence shown here is derived from an EMBL/GenBank/DDBJ whole genome shotgun (WGS) entry which is preliminary data.</text>
</comment>
<evidence type="ECO:0000313" key="2">
    <source>
        <dbReference type="EMBL" id="GES83817.1"/>
    </source>
</evidence>
<reference evidence="2" key="2">
    <citation type="submission" date="2019-10" db="EMBL/GenBank/DDBJ databases">
        <title>Conservation and host-specific expression of non-tandemly repeated heterogenous ribosome RNA gene in arbuscular mycorrhizal fungi.</title>
        <authorList>
            <person name="Maeda T."/>
            <person name="Kobayashi Y."/>
            <person name="Nakagawa T."/>
            <person name="Ezawa T."/>
            <person name="Yamaguchi K."/>
            <person name="Bino T."/>
            <person name="Nishimoto Y."/>
            <person name="Shigenobu S."/>
            <person name="Kawaguchi M."/>
        </authorList>
    </citation>
    <scope>NUCLEOTIDE SEQUENCE</scope>
    <source>
        <strain evidence="2">HR1</strain>
    </source>
</reference>
<sequence length="80" mass="9468">MPGQKLLISITCIRLVFMVRCRFVDRYLTHVTLITIKVTIFINKITLFHIKLCINLICNLLNVIFSDNLIKKKFKFKIKI</sequence>
<dbReference type="Proteomes" id="UP000247702">
    <property type="component" value="Unassembled WGS sequence"/>
</dbReference>
<reference evidence="1 3" key="1">
    <citation type="submission" date="2017-11" db="EMBL/GenBank/DDBJ databases">
        <title>The genome of Rhizophagus clarus HR1 reveals common genetic basis of auxotrophy among arbuscular mycorrhizal fungi.</title>
        <authorList>
            <person name="Kobayashi Y."/>
        </authorList>
    </citation>
    <scope>NUCLEOTIDE SEQUENCE [LARGE SCALE GENOMIC DNA]</scope>
    <source>
        <strain evidence="1 3">HR1</strain>
    </source>
</reference>
<keyword evidence="3" id="KW-1185">Reference proteome</keyword>
<dbReference type="AlphaFoldDB" id="A0A2Z6QMU8"/>
<dbReference type="EMBL" id="BEXD01000968">
    <property type="protein sequence ID" value="GBB91417.1"/>
    <property type="molecule type" value="Genomic_DNA"/>
</dbReference>
<proteinExistence type="predicted"/>
<accession>A0A2Z6QMU8</accession>
<organism evidence="1 3">
    <name type="scientific">Rhizophagus clarus</name>
    <dbReference type="NCBI Taxonomy" id="94130"/>
    <lineage>
        <taxon>Eukaryota</taxon>
        <taxon>Fungi</taxon>
        <taxon>Fungi incertae sedis</taxon>
        <taxon>Mucoromycota</taxon>
        <taxon>Glomeromycotina</taxon>
        <taxon>Glomeromycetes</taxon>
        <taxon>Glomerales</taxon>
        <taxon>Glomeraceae</taxon>
        <taxon>Rhizophagus</taxon>
    </lineage>
</organism>
<protein>
    <submittedName>
        <fullName evidence="1">Uncharacterized protein</fullName>
    </submittedName>
</protein>
<dbReference type="Proteomes" id="UP000615446">
    <property type="component" value="Unassembled WGS sequence"/>
</dbReference>
<evidence type="ECO:0000313" key="1">
    <source>
        <dbReference type="EMBL" id="GBB91417.1"/>
    </source>
</evidence>
<name>A0A2Z6QMU8_9GLOM</name>
<dbReference type="EMBL" id="BLAL01000074">
    <property type="protein sequence ID" value="GES83817.1"/>
    <property type="molecule type" value="Genomic_DNA"/>
</dbReference>